<evidence type="ECO:0000313" key="3">
    <source>
        <dbReference type="Proteomes" id="UP000239576"/>
    </source>
</evidence>
<keyword evidence="3" id="KW-1185">Reference proteome</keyword>
<accession>A0A2T1E0D9</accession>
<protein>
    <submittedName>
        <fullName evidence="2">Uncharacterized protein</fullName>
    </submittedName>
</protein>
<keyword evidence="1" id="KW-1133">Transmembrane helix</keyword>
<gene>
    <name evidence="2" type="ORF">C7B82_20485</name>
</gene>
<feature type="transmembrane region" description="Helical" evidence="1">
    <location>
        <begin position="37"/>
        <end position="58"/>
    </location>
</feature>
<dbReference type="AlphaFoldDB" id="A0A2T1E0D9"/>
<evidence type="ECO:0000256" key="1">
    <source>
        <dbReference type="SAM" id="Phobius"/>
    </source>
</evidence>
<keyword evidence="1" id="KW-0812">Transmembrane</keyword>
<name>A0A2T1E0D9_9CYAN</name>
<dbReference type="RefSeq" id="WP_106258166.1">
    <property type="nucleotide sequence ID" value="NZ_CAWNSW010000045.1"/>
</dbReference>
<dbReference type="Proteomes" id="UP000239576">
    <property type="component" value="Unassembled WGS sequence"/>
</dbReference>
<proteinExistence type="predicted"/>
<keyword evidence="1" id="KW-0472">Membrane</keyword>
<evidence type="ECO:0000313" key="2">
    <source>
        <dbReference type="EMBL" id="PSB26200.1"/>
    </source>
</evidence>
<reference evidence="3" key="1">
    <citation type="submission" date="2018-02" db="EMBL/GenBank/DDBJ databases">
        <authorList>
            <person name="Moore K."/>
            <person name="Momper L."/>
        </authorList>
    </citation>
    <scope>NUCLEOTIDE SEQUENCE [LARGE SCALE GENOMIC DNA]</scope>
    <source>
        <strain evidence="3">ULC18</strain>
    </source>
</reference>
<reference evidence="2 3" key="2">
    <citation type="submission" date="2018-03" db="EMBL/GenBank/DDBJ databases">
        <title>The ancient ancestry and fast evolution of plastids.</title>
        <authorList>
            <person name="Moore K.R."/>
            <person name="Magnabosco C."/>
            <person name="Momper L."/>
            <person name="Gold D.A."/>
            <person name="Bosak T."/>
            <person name="Fournier G.P."/>
        </authorList>
    </citation>
    <scope>NUCLEOTIDE SEQUENCE [LARGE SCALE GENOMIC DNA]</scope>
    <source>
        <strain evidence="2 3">ULC18</strain>
    </source>
</reference>
<comment type="caution">
    <text evidence="2">The sequence shown here is derived from an EMBL/GenBank/DDBJ whole genome shotgun (WGS) entry which is preliminary data.</text>
</comment>
<feature type="transmembrane region" description="Helical" evidence="1">
    <location>
        <begin position="9"/>
        <end position="31"/>
    </location>
</feature>
<sequence>MLELSQEDVLWIGVALLALSGIQVSQSLLALGLCAPIAVPLAVVAGSVGMITWALGIFDGDDLDL</sequence>
<organism evidence="2 3">
    <name type="scientific">Stenomitos frigidus ULC18</name>
    <dbReference type="NCBI Taxonomy" id="2107698"/>
    <lineage>
        <taxon>Bacteria</taxon>
        <taxon>Bacillati</taxon>
        <taxon>Cyanobacteriota</taxon>
        <taxon>Cyanophyceae</taxon>
        <taxon>Leptolyngbyales</taxon>
        <taxon>Leptolyngbyaceae</taxon>
        <taxon>Stenomitos</taxon>
    </lineage>
</organism>
<dbReference type="EMBL" id="PVWK01000111">
    <property type="protein sequence ID" value="PSB26200.1"/>
    <property type="molecule type" value="Genomic_DNA"/>
</dbReference>